<evidence type="ECO:0000313" key="3">
    <source>
        <dbReference type="Proteomes" id="UP000288102"/>
    </source>
</evidence>
<comment type="caution">
    <text evidence="2">The sequence shown here is derived from an EMBL/GenBank/DDBJ whole genome shotgun (WGS) entry which is preliminary data.</text>
</comment>
<accession>A0A434A0S5</accession>
<dbReference type="InterPro" id="IPR036704">
    <property type="entry name" value="RraA/RraA-like_sf"/>
</dbReference>
<organism evidence="2 3">
    <name type="scientific">Flavobacterium cupreum</name>
    <dbReference type="NCBI Taxonomy" id="2133766"/>
    <lineage>
        <taxon>Bacteria</taxon>
        <taxon>Pseudomonadati</taxon>
        <taxon>Bacteroidota</taxon>
        <taxon>Flavobacteriia</taxon>
        <taxon>Flavobacteriales</taxon>
        <taxon>Flavobacteriaceae</taxon>
        <taxon>Flavobacterium</taxon>
    </lineage>
</organism>
<dbReference type="OrthoDB" id="9784786at2"/>
<reference evidence="3" key="1">
    <citation type="journal article" date="2019" name="Syst. Appl. Microbiol.">
        <title>Flavobacterium circumlabens sp. nov. and Flavobacterium cupreum sp. nov., two psychrotrophic species isolated from Antarctic environmental samples.</title>
        <authorList>
            <person name="Kralova S."/>
            <person name="Busse H.-J."/>
            <person name="Svec P."/>
            <person name="Maslanova I."/>
            <person name="Stankova E."/>
            <person name="Bartak M."/>
            <person name="Sedlacek I."/>
        </authorList>
    </citation>
    <scope>NUCLEOTIDE SEQUENCE [LARGE SCALE GENOMIC DNA]</scope>
    <source>
        <strain evidence="3">CCM 8825</strain>
    </source>
</reference>
<dbReference type="AlphaFoldDB" id="A0A434A0S5"/>
<name>A0A434A0S5_9FLAO</name>
<comment type="cofactor">
    <cofactor evidence="1">
        <name>Mg(2+)</name>
        <dbReference type="ChEBI" id="CHEBI:18420"/>
    </cofactor>
</comment>
<keyword evidence="1" id="KW-0479">Metal-binding</keyword>
<sequence length="313" mass="35815">MKIRNFLMFTILFIAIYVNAQNVMQSPDYIKALTTEWTGERFADGRPKVSDNLLERLKEITLEEAWAELIEKGYFNQFEGNWKLLKENDNTVMTGRAVTAQFMPSRTDLENQVIEQGKTEGRMWQQKRTVSWAMTTLVEGDFYVADGYDKQSYGTVVGSNLGNGVWARSHRGAIVYGHIRDTEDLRKVEGFNAWVKGTDPSYMRKTLLTSINAPIRIGEATVLPGDAVLAKKDGVIFIPAHLVEHIVLTGEVTELFDIFGQQRIKEGKYTAGTIDSKWSEDIKKDFRSWLNTYKGKLPMSRKELDSFLEKRNF</sequence>
<dbReference type="EMBL" id="QWDM01000022">
    <property type="protein sequence ID" value="RUT67972.1"/>
    <property type="molecule type" value="Genomic_DNA"/>
</dbReference>
<feature type="binding site" evidence="1">
    <location>
        <position position="180"/>
    </location>
    <ligand>
        <name>substrate</name>
    </ligand>
</feature>
<dbReference type="Proteomes" id="UP000288102">
    <property type="component" value="Unassembled WGS sequence"/>
</dbReference>
<gene>
    <name evidence="2" type="ORF">D0817_23450</name>
</gene>
<keyword evidence="3" id="KW-1185">Reference proteome</keyword>
<dbReference type="SUPFAM" id="SSF89562">
    <property type="entry name" value="RraA-like"/>
    <property type="match status" value="1"/>
</dbReference>
<dbReference type="RefSeq" id="WP_127340713.1">
    <property type="nucleotide sequence ID" value="NZ_QWDM01000022.1"/>
</dbReference>
<proteinExistence type="predicted"/>
<dbReference type="PANTHER" id="PTHR33254:SF16">
    <property type="entry name" value="BLR3842 PROTEIN"/>
    <property type="match status" value="1"/>
</dbReference>
<dbReference type="Gene3D" id="3.50.30.40">
    <property type="entry name" value="Ribonuclease E inhibitor RraA/RraA-like"/>
    <property type="match status" value="1"/>
</dbReference>
<keyword evidence="1" id="KW-0460">Magnesium</keyword>
<dbReference type="Pfam" id="PF03737">
    <property type="entry name" value="RraA-like"/>
    <property type="match status" value="1"/>
</dbReference>
<evidence type="ECO:0000313" key="2">
    <source>
        <dbReference type="EMBL" id="RUT67972.1"/>
    </source>
</evidence>
<dbReference type="PANTHER" id="PTHR33254">
    <property type="entry name" value="4-HYDROXY-4-METHYL-2-OXOGLUTARATE ALDOLASE 3-RELATED"/>
    <property type="match status" value="1"/>
</dbReference>
<protein>
    <submittedName>
        <fullName evidence="2">RraA family protein</fullName>
    </submittedName>
</protein>
<dbReference type="GO" id="GO:0046872">
    <property type="term" value="F:metal ion binding"/>
    <property type="evidence" value="ECO:0007669"/>
    <property type="project" value="UniProtKB-KW"/>
</dbReference>
<feature type="binding site" evidence="1">
    <location>
        <begin position="158"/>
        <end position="161"/>
    </location>
    <ligand>
        <name>substrate</name>
    </ligand>
</feature>
<dbReference type="InterPro" id="IPR005493">
    <property type="entry name" value="RraA/RraA-like"/>
</dbReference>
<evidence type="ECO:0000256" key="1">
    <source>
        <dbReference type="PIRSR" id="PIRSR605493-1"/>
    </source>
</evidence>
<feature type="binding site" evidence="1">
    <location>
        <position position="181"/>
    </location>
    <ligand>
        <name>Mg(2+)</name>
        <dbReference type="ChEBI" id="CHEBI:18420"/>
    </ligand>
</feature>
<dbReference type="CDD" id="cd16841">
    <property type="entry name" value="RraA_family"/>
    <property type="match status" value="1"/>
</dbReference>